<evidence type="ECO:0000256" key="2">
    <source>
        <dbReference type="ARBA" id="ARBA00023239"/>
    </source>
</evidence>
<evidence type="ECO:0000313" key="5">
    <source>
        <dbReference type="Proteomes" id="UP000807342"/>
    </source>
</evidence>
<organism evidence="4 5">
    <name type="scientific">Macrolepiota fuliginosa MF-IS2</name>
    <dbReference type="NCBI Taxonomy" id="1400762"/>
    <lineage>
        <taxon>Eukaryota</taxon>
        <taxon>Fungi</taxon>
        <taxon>Dikarya</taxon>
        <taxon>Basidiomycota</taxon>
        <taxon>Agaricomycotina</taxon>
        <taxon>Agaricomycetes</taxon>
        <taxon>Agaricomycetidae</taxon>
        <taxon>Agaricales</taxon>
        <taxon>Agaricineae</taxon>
        <taxon>Agaricaceae</taxon>
        <taxon>Macrolepiota</taxon>
    </lineage>
</organism>
<gene>
    <name evidence="4" type="ORF">P691DRAFT_798538</name>
</gene>
<dbReference type="GO" id="GO:0004609">
    <property type="term" value="F:phosphatidylserine decarboxylase activity"/>
    <property type="evidence" value="ECO:0007669"/>
    <property type="project" value="InterPro"/>
</dbReference>
<dbReference type="Pfam" id="PF02666">
    <property type="entry name" value="PS_Dcarbxylase"/>
    <property type="match status" value="1"/>
</dbReference>
<reference evidence="4" key="1">
    <citation type="submission" date="2020-11" db="EMBL/GenBank/DDBJ databases">
        <authorList>
            <consortium name="DOE Joint Genome Institute"/>
            <person name="Ahrendt S."/>
            <person name="Riley R."/>
            <person name="Andreopoulos W."/>
            <person name="Labutti K."/>
            <person name="Pangilinan J."/>
            <person name="Ruiz-Duenas F.J."/>
            <person name="Barrasa J.M."/>
            <person name="Sanchez-Garcia M."/>
            <person name="Camarero S."/>
            <person name="Miyauchi S."/>
            <person name="Serrano A."/>
            <person name="Linde D."/>
            <person name="Babiker R."/>
            <person name="Drula E."/>
            <person name="Ayuso-Fernandez I."/>
            <person name="Pacheco R."/>
            <person name="Padilla G."/>
            <person name="Ferreira P."/>
            <person name="Barriuso J."/>
            <person name="Kellner H."/>
            <person name="Castanera R."/>
            <person name="Alfaro M."/>
            <person name="Ramirez L."/>
            <person name="Pisabarro A.G."/>
            <person name="Kuo A."/>
            <person name="Tritt A."/>
            <person name="Lipzen A."/>
            <person name="He G."/>
            <person name="Yan M."/>
            <person name="Ng V."/>
            <person name="Cullen D."/>
            <person name="Martin F."/>
            <person name="Rosso M.-N."/>
            <person name="Henrissat B."/>
            <person name="Hibbett D."/>
            <person name="Martinez A.T."/>
            <person name="Grigoriev I.V."/>
        </authorList>
    </citation>
    <scope>NUCLEOTIDE SEQUENCE</scope>
    <source>
        <strain evidence="4">MF-IS2</strain>
    </source>
</reference>
<protein>
    <recommendedName>
        <fullName evidence="3">L-tryptophan decarboxylase PsiD-like domain-containing protein</fullName>
    </recommendedName>
</protein>
<keyword evidence="5" id="KW-1185">Reference proteome</keyword>
<dbReference type="PANTHER" id="PTHR10067:SF9">
    <property type="entry name" value="PHOSPHATIDYLSERINE DECARBOXYLASE FAMILY PROTEIN (AFU_ORTHOLOGUE AFUA_7G01730)"/>
    <property type="match status" value="1"/>
</dbReference>
<dbReference type="Pfam" id="PF12588">
    <property type="entry name" value="PSDC"/>
    <property type="match status" value="1"/>
</dbReference>
<accession>A0A9P6BYA8</accession>
<evidence type="ECO:0000259" key="3">
    <source>
        <dbReference type="Pfam" id="PF12588"/>
    </source>
</evidence>
<dbReference type="OrthoDB" id="5973539at2759"/>
<dbReference type="GO" id="GO:0006646">
    <property type="term" value="P:phosphatidylethanolamine biosynthetic process"/>
    <property type="evidence" value="ECO:0007669"/>
    <property type="project" value="TreeGrafter"/>
</dbReference>
<evidence type="ECO:0000256" key="1">
    <source>
        <dbReference type="ARBA" id="ARBA00022793"/>
    </source>
</evidence>
<name>A0A9P6BYA8_9AGAR</name>
<comment type="caution">
    <text evidence="4">The sequence shown here is derived from an EMBL/GenBank/DDBJ whole genome shotgun (WGS) entry which is preliminary data.</text>
</comment>
<keyword evidence="2" id="KW-0456">Lyase</keyword>
<dbReference type="EMBL" id="MU151660">
    <property type="protein sequence ID" value="KAF9442298.1"/>
    <property type="molecule type" value="Genomic_DNA"/>
</dbReference>
<dbReference type="PANTHER" id="PTHR10067">
    <property type="entry name" value="PHOSPHATIDYLSERINE DECARBOXYLASE"/>
    <property type="match status" value="1"/>
</dbReference>
<dbReference type="Proteomes" id="UP000807342">
    <property type="component" value="Unassembled WGS sequence"/>
</dbReference>
<keyword evidence="1" id="KW-0210">Decarboxylase</keyword>
<dbReference type="InterPro" id="IPR022237">
    <property type="entry name" value="PsiD-like"/>
</dbReference>
<dbReference type="GO" id="GO:0005739">
    <property type="term" value="C:mitochondrion"/>
    <property type="evidence" value="ECO:0007669"/>
    <property type="project" value="TreeGrafter"/>
</dbReference>
<feature type="domain" description="L-tryptophan decarboxylase PsiD-like" evidence="3">
    <location>
        <begin position="40"/>
        <end position="172"/>
    </location>
</feature>
<evidence type="ECO:0000313" key="4">
    <source>
        <dbReference type="EMBL" id="KAF9442298.1"/>
    </source>
</evidence>
<sequence>MSTPLTSSSTSTLIRGSPVFDILEDKYLDAFRERLEEEYHPVIQEFKDLIENNADLYMGFHQMFEQIPNYGPYQTDVLGNAQVRDYETMLRLFNDVLSRAPALNLRGRDMTMTPIGVILSLPMTTPAGVRIFTNEKVNAQMKKVLNTWGQFLSSPESLHVLTTGEAGWFGPLQNSAIPNLVEVFQCDPTKSHHGFTSWDDFFTRRFRSGVRPIAFPNDDAELCSACESIPYRVACNVQLRSPFWVKGETYSLWHMLNNDPLTTEFVGGTVYQAFLSAFTYHRWHSPVNGTVIKTVHVPGTYYATSPSTTLGTSQVFVTNIATRTLVFIEADNPAIGLLCFIAVGLAEISSCEATVKGGDRVKKGDEIGMFHFGGSTHCLVFRPEAKIAFHAGVQHALQDQKTMLLVNAPLGRVMG</sequence>
<dbReference type="AlphaFoldDB" id="A0A9P6BYA8"/>
<dbReference type="InterPro" id="IPR003817">
    <property type="entry name" value="PS_Dcarbxylase"/>
</dbReference>
<proteinExistence type="predicted"/>